<sequence length="113" mass="12148">MKSNFVELFLSAGASISIGRSGQTPLHDLASEFTADDFDDGATQLLQDVGVDINEIDNEGRTMLDIAARPSMRSKGSEETIRRLKALGARANKVSRPGQAVEVECGCVCVKYV</sequence>
<dbReference type="Gene3D" id="1.25.40.20">
    <property type="entry name" value="Ankyrin repeat-containing domain"/>
    <property type="match status" value="1"/>
</dbReference>
<dbReference type="SUPFAM" id="SSF48403">
    <property type="entry name" value="Ankyrin repeat"/>
    <property type="match status" value="1"/>
</dbReference>
<evidence type="ECO:0000313" key="2">
    <source>
        <dbReference type="EMBL" id="PMD61015.1"/>
    </source>
</evidence>
<reference evidence="2 3" key="1">
    <citation type="submission" date="2016-04" db="EMBL/GenBank/DDBJ databases">
        <title>A degradative enzymes factory behind the ericoid mycorrhizal symbiosis.</title>
        <authorList>
            <consortium name="DOE Joint Genome Institute"/>
            <person name="Martino E."/>
            <person name="Morin E."/>
            <person name="Grelet G."/>
            <person name="Kuo A."/>
            <person name="Kohler A."/>
            <person name="Daghino S."/>
            <person name="Barry K."/>
            <person name="Choi C."/>
            <person name="Cichocki N."/>
            <person name="Clum A."/>
            <person name="Copeland A."/>
            <person name="Hainaut M."/>
            <person name="Haridas S."/>
            <person name="Labutti K."/>
            <person name="Lindquist E."/>
            <person name="Lipzen A."/>
            <person name="Khouja H.-R."/>
            <person name="Murat C."/>
            <person name="Ohm R."/>
            <person name="Olson A."/>
            <person name="Spatafora J."/>
            <person name="Veneault-Fourrey C."/>
            <person name="Henrissat B."/>
            <person name="Grigoriev I."/>
            <person name="Martin F."/>
            <person name="Perotto S."/>
        </authorList>
    </citation>
    <scope>NUCLEOTIDE SEQUENCE [LARGE SCALE GENOMIC DNA]</scope>
    <source>
        <strain evidence="2 3">E</strain>
    </source>
</reference>
<keyword evidence="3" id="KW-1185">Reference proteome</keyword>
<gene>
    <name evidence="2" type="ORF">K444DRAFT_612286</name>
</gene>
<evidence type="ECO:0000313" key="3">
    <source>
        <dbReference type="Proteomes" id="UP000235371"/>
    </source>
</evidence>
<dbReference type="OrthoDB" id="5314041at2759"/>
<organism evidence="2 3">
    <name type="scientific">Hyaloscypha bicolor E</name>
    <dbReference type="NCBI Taxonomy" id="1095630"/>
    <lineage>
        <taxon>Eukaryota</taxon>
        <taxon>Fungi</taxon>
        <taxon>Dikarya</taxon>
        <taxon>Ascomycota</taxon>
        <taxon>Pezizomycotina</taxon>
        <taxon>Leotiomycetes</taxon>
        <taxon>Helotiales</taxon>
        <taxon>Hyaloscyphaceae</taxon>
        <taxon>Hyaloscypha</taxon>
        <taxon>Hyaloscypha bicolor</taxon>
    </lineage>
</organism>
<feature type="repeat" description="ANK" evidence="1">
    <location>
        <begin position="21"/>
        <end position="58"/>
    </location>
</feature>
<proteinExistence type="predicted"/>
<dbReference type="EMBL" id="KZ613787">
    <property type="protein sequence ID" value="PMD61015.1"/>
    <property type="molecule type" value="Genomic_DNA"/>
</dbReference>
<dbReference type="PROSITE" id="PS50088">
    <property type="entry name" value="ANK_REPEAT"/>
    <property type="match status" value="1"/>
</dbReference>
<accession>A0A2J6TDA5</accession>
<keyword evidence="1" id="KW-0040">ANK repeat</keyword>
<dbReference type="GeneID" id="36588175"/>
<dbReference type="AlphaFoldDB" id="A0A2J6TDA5"/>
<protein>
    <submittedName>
        <fullName evidence="2">Uncharacterized protein</fullName>
    </submittedName>
</protein>
<evidence type="ECO:0000256" key="1">
    <source>
        <dbReference type="PROSITE-ProRule" id="PRU00023"/>
    </source>
</evidence>
<dbReference type="InParanoid" id="A0A2J6TDA5"/>
<dbReference type="RefSeq" id="XP_024737919.1">
    <property type="nucleotide sequence ID" value="XM_024880098.1"/>
</dbReference>
<dbReference type="Proteomes" id="UP000235371">
    <property type="component" value="Unassembled WGS sequence"/>
</dbReference>
<dbReference type="InterPro" id="IPR002110">
    <property type="entry name" value="Ankyrin_rpt"/>
</dbReference>
<dbReference type="InterPro" id="IPR036770">
    <property type="entry name" value="Ankyrin_rpt-contain_sf"/>
</dbReference>
<name>A0A2J6TDA5_9HELO</name>